<accession>A0A558R3Y4</accession>
<dbReference type="RefSeq" id="WP_145151399.1">
    <property type="nucleotide sequence ID" value="NZ_VNIM01000039.1"/>
</dbReference>
<dbReference type="AlphaFoldDB" id="A0A558R3Y4"/>
<organism evidence="1 2">
    <name type="scientific">Alterirhizorhabdus solaris</name>
    <dbReference type="NCBI Taxonomy" id="2529389"/>
    <lineage>
        <taxon>Bacteria</taxon>
        <taxon>Pseudomonadati</taxon>
        <taxon>Pseudomonadota</taxon>
        <taxon>Alphaproteobacteria</taxon>
        <taxon>Sphingomonadales</taxon>
        <taxon>Rhizorhabdaceae</taxon>
        <taxon>Alterirhizorhabdus</taxon>
    </lineage>
</organism>
<dbReference type="EMBL" id="VNIM01000039">
    <property type="protein sequence ID" value="TVV74057.1"/>
    <property type="molecule type" value="Genomic_DNA"/>
</dbReference>
<proteinExistence type="predicted"/>
<gene>
    <name evidence="1" type="ORF">FOY91_10900</name>
</gene>
<evidence type="ECO:0000313" key="1">
    <source>
        <dbReference type="EMBL" id="TVV74057.1"/>
    </source>
</evidence>
<reference evidence="1 2" key="1">
    <citation type="submission" date="2019-07" db="EMBL/GenBank/DDBJ databases">
        <title>Sphingomonas solaris sp. nov., isolated from a solar panel from Boston, Massachusetts.</title>
        <authorList>
            <person name="Tanner K."/>
            <person name="Pascual J."/>
            <person name="Mancuso C."/>
            <person name="Pereto J."/>
            <person name="Khalil A."/>
            <person name="Vilanova C."/>
        </authorList>
    </citation>
    <scope>NUCLEOTIDE SEQUENCE [LARGE SCALE GENOMIC DNA]</scope>
    <source>
        <strain evidence="1 2">R4DWN</strain>
    </source>
</reference>
<name>A0A558R3Y4_9SPHN</name>
<comment type="caution">
    <text evidence="1">The sequence shown here is derived from an EMBL/GenBank/DDBJ whole genome shotgun (WGS) entry which is preliminary data.</text>
</comment>
<dbReference type="Proteomes" id="UP000318681">
    <property type="component" value="Unassembled WGS sequence"/>
</dbReference>
<evidence type="ECO:0000313" key="2">
    <source>
        <dbReference type="Proteomes" id="UP000318681"/>
    </source>
</evidence>
<protein>
    <submittedName>
        <fullName evidence="1">Uncharacterized protein</fullName>
    </submittedName>
</protein>
<sequence length="81" mass="8683">MAETPTDPLALIQTLVSAWNKGITETSAKPAVPTMPATPDGGHAEIVARLTLVEERLLRIEALLVTAAAERAARPKRVRKT</sequence>
<keyword evidence="2" id="KW-1185">Reference proteome</keyword>